<comment type="caution">
    <text evidence="3">The sequence shown here is derived from an EMBL/GenBank/DDBJ whole genome shotgun (WGS) entry which is preliminary data.</text>
</comment>
<dbReference type="Pfam" id="PF00078">
    <property type="entry name" value="RVT_1"/>
    <property type="match status" value="1"/>
</dbReference>
<accession>A0A9P6WTW7</accession>
<reference evidence="3" key="1">
    <citation type="journal article" date="2020" name="Microb. Genom.">
        <title>Genetic diversity of clinical and environmental Mucorales isolates obtained from an investigation of mucormycosis cases among solid organ transplant recipients.</title>
        <authorList>
            <person name="Nguyen M.H."/>
            <person name="Kaul D."/>
            <person name="Muto C."/>
            <person name="Cheng S.J."/>
            <person name="Richter R.A."/>
            <person name="Bruno V.M."/>
            <person name="Liu G."/>
            <person name="Beyhan S."/>
            <person name="Sundermann A.J."/>
            <person name="Mounaud S."/>
            <person name="Pasculle A.W."/>
            <person name="Nierman W.C."/>
            <person name="Driscoll E."/>
            <person name="Cumbie R."/>
            <person name="Clancy C.J."/>
            <person name="Dupont C.L."/>
        </authorList>
    </citation>
    <scope>NUCLEOTIDE SEQUENCE</scope>
    <source>
        <strain evidence="3">GL11</strain>
    </source>
</reference>
<organism evidence="3 4">
    <name type="scientific">Rhizopus oryzae</name>
    <name type="common">Mucormycosis agent</name>
    <name type="synonym">Rhizopus arrhizus var. delemar</name>
    <dbReference type="NCBI Taxonomy" id="64495"/>
    <lineage>
        <taxon>Eukaryota</taxon>
        <taxon>Fungi</taxon>
        <taxon>Fungi incertae sedis</taxon>
        <taxon>Mucoromycota</taxon>
        <taxon>Mucoromycotina</taxon>
        <taxon>Mucoromycetes</taxon>
        <taxon>Mucorales</taxon>
        <taxon>Mucorineae</taxon>
        <taxon>Rhizopodaceae</taxon>
        <taxon>Rhizopus</taxon>
    </lineage>
</organism>
<dbReference type="EMBL" id="JAANQT010007571">
    <property type="protein sequence ID" value="KAG1286400.1"/>
    <property type="molecule type" value="Genomic_DNA"/>
</dbReference>
<proteinExistence type="predicted"/>
<feature type="domain" description="Reverse transcriptase" evidence="2">
    <location>
        <begin position="38"/>
        <end position="144"/>
    </location>
</feature>
<evidence type="ECO:0000259" key="2">
    <source>
        <dbReference type="Pfam" id="PF00078"/>
    </source>
</evidence>
<dbReference type="InterPro" id="IPR000477">
    <property type="entry name" value="RT_dom"/>
</dbReference>
<evidence type="ECO:0000313" key="3">
    <source>
        <dbReference type="EMBL" id="KAG1286400.1"/>
    </source>
</evidence>
<dbReference type="AlphaFoldDB" id="A0A9P6WTW7"/>
<evidence type="ECO:0000256" key="1">
    <source>
        <dbReference type="SAM" id="SignalP"/>
    </source>
</evidence>
<dbReference type="PANTHER" id="PTHR19446">
    <property type="entry name" value="REVERSE TRANSCRIPTASES"/>
    <property type="match status" value="1"/>
</dbReference>
<keyword evidence="4" id="KW-1185">Reference proteome</keyword>
<gene>
    <name evidence="3" type="ORF">G6F64_014199</name>
</gene>
<sequence length="164" mass="18675">MLLPIKSVLAPLLSLLFSICYQWSYTPSLWRQAQVVPIHKKGDPTSPGNYRPISLTSIVRKLFEMCLFPFVEDVSPPLDVVQGGFRHQRSALDQALCLHDLMHSYRRRHNHYPVVAFLDIKSAYDTVDRRIIWQSMLASSAPLSLVSLLANMFDDVSVSFRALS</sequence>
<dbReference type="Proteomes" id="UP000716291">
    <property type="component" value="Unassembled WGS sequence"/>
</dbReference>
<dbReference type="CDD" id="cd01650">
    <property type="entry name" value="RT_nLTR_like"/>
    <property type="match status" value="1"/>
</dbReference>
<protein>
    <recommendedName>
        <fullName evidence="2">Reverse transcriptase domain-containing protein</fullName>
    </recommendedName>
</protein>
<feature type="chain" id="PRO_5040496911" description="Reverse transcriptase domain-containing protein" evidence="1">
    <location>
        <begin position="25"/>
        <end position="164"/>
    </location>
</feature>
<keyword evidence="1" id="KW-0732">Signal</keyword>
<name>A0A9P6WTW7_RHIOR</name>
<feature type="signal peptide" evidence="1">
    <location>
        <begin position="1"/>
        <end position="24"/>
    </location>
</feature>
<evidence type="ECO:0000313" key="4">
    <source>
        <dbReference type="Proteomes" id="UP000716291"/>
    </source>
</evidence>